<name>A0A317PRJ8_9HYPH</name>
<dbReference type="Proteomes" id="UP000246352">
    <property type="component" value="Unassembled WGS sequence"/>
</dbReference>
<evidence type="ECO:0000313" key="2">
    <source>
        <dbReference type="EMBL" id="PWW03567.1"/>
    </source>
</evidence>
<comment type="caution">
    <text evidence="2">The sequence shown here is derived from an EMBL/GenBank/DDBJ whole genome shotgun (WGS) entry which is preliminary data.</text>
</comment>
<evidence type="ECO:0000313" key="3">
    <source>
        <dbReference type="Proteomes" id="UP000246352"/>
    </source>
</evidence>
<reference evidence="2 3" key="1">
    <citation type="submission" date="2018-05" db="EMBL/GenBank/DDBJ databases">
        <title>Genomic Encyclopedia of Type Strains, Phase IV (KMG-IV): sequencing the most valuable type-strain genomes for metagenomic binning, comparative biology and taxonomic classification.</title>
        <authorList>
            <person name="Goeker M."/>
        </authorList>
    </citation>
    <scope>NUCLEOTIDE SEQUENCE [LARGE SCALE GENOMIC DNA]</scope>
    <source>
        <strain evidence="2 3">DSM 16791</strain>
    </source>
</reference>
<dbReference type="RefSeq" id="WP_110030114.1">
    <property type="nucleotide sequence ID" value="NZ_QGTR01000001.1"/>
</dbReference>
<protein>
    <recommendedName>
        <fullName evidence="4">DUF2934 family protein</fullName>
    </recommendedName>
</protein>
<sequence length="117" mass="12652">MIDRDKSIRERAHQIWEAEGRPEGREADHWEQARTELQKLEDESRPTAATVGGKAKRSGGKTAARPAEDDAGTGAAKPRSPSRGKNQSAPAEDVSPLDRDAAVLGEKPASSRKRNPS</sequence>
<evidence type="ECO:0000256" key="1">
    <source>
        <dbReference type="SAM" id="MobiDB-lite"/>
    </source>
</evidence>
<organism evidence="2 3">
    <name type="scientific">Hoeflea marina</name>
    <dbReference type="NCBI Taxonomy" id="274592"/>
    <lineage>
        <taxon>Bacteria</taxon>
        <taxon>Pseudomonadati</taxon>
        <taxon>Pseudomonadota</taxon>
        <taxon>Alphaproteobacteria</taxon>
        <taxon>Hyphomicrobiales</taxon>
        <taxon>Rhizobiaceae</taxon>
        <taxon>Hoeflea</taxon>
    </lineage>
</organism>
<dbReference type="AlphaFoldDB" id="A0A317PRJ8"/>
<dbReference type="Pfam" id="PF11154">
    <property type="entry name" value="DUF2934"/>
    <property type="match status" value="1"/>
</dbReference>
<dbReference type="EMBL" id="QGTR01000001">
    <property type="protein sequence ID" value="PWW03567.1"/>
    <property type="molecule type" value="Genomic_DNA"/>
</dbReference>
<dbReference type="InterPro" id="IPR021327">
    <property type="entry name" value="DUF2934"/>
</dbReference>
<proteinExistence type="predicted"/>
<evidence type="ECO:0008006" key="4">
    <source>
        <dbReference type="Google" id="ProtNLM"/>
    </source>
</evidence>
<dbReference type="OrthoDB" id="9811127at2"/>
<accession>A0A317PRJ8</accession>
<keyword evidence="3" id="KW-1185">Reference proteome</keyword>
<gene>
    <name evidence="2" type="ORF">DFR52_101248</name>
</gene>
<feature type="compositionally biased region" description="Basic and acidic residues" evidence="1">
    <location>
        <begin position="1"/>
        <end position="45"/>
    </location>
</feature>
<feature type="region of interest" description="Disordered" evidence="1">
    <location>
        <begin position="1"/>
        <end position="117"/>
    </location>
</feature>